<gene>
    <name evidence="1" type="ORF">FHS29_005231</name>
</gene>
<evidence type="ECO:0008006" key="3">
    <source>
        <dbReference type="Google" id="ProtNLM"/>
    </source>
</evidence>
<organism evidence="1 2">
    <name type="scientific">Saccharothrix tamanrassetensis</name>
    <dbReference type="NCBI Taxonomy" id="1051531"/>
    <lineage>
        <taxon>Bacteria</taxon>
        <taxon>Bacillati</taxon>
        <taxon>Actinomycetota</taxon>
        <taxon>Actinomycetes</taxon>
        <taxon>Pseudonocardiales</taxon>
        <taxon>Pseudonocardiaceae</taxon>
        <taxon>Saccharothrix</taxon>
    </lineage>
</organism>
<dbReference type="Gene3D" id="2.60.20.10">
    <property type="entry name" value="Crystallins"/>
    <property type="match status" value="1"/>
</dbReference>
<dbReference type="Pfam" id="PF03995">
    <property type="entry name" value="Inhibitor_I36"/>
    <property type="match status" value="1"/>
</dbReference>
<keyword evidence="2" id="KW-1185">Reference proteome</keyword>
<accession>A0A841CNY4</accession>
<reference evidence="1 2" key="1">
    <citation type="submission" date="2020-08" db="EMBL/GenBank/DDBJ databases">
        <title>Genomic Encyclopedia of Type Strains, Phase III (KMG-III): the genomes of soil and plant-associated and newly described type strains.</title>
        <authorList>
            <person name="Whitman W."/>
        </authorList>
    </citation>
    <scope>NUCLEOTIDE SEQUENCE [LARGE SCALE GENOMIC DNA]</scope>
    <source>
        <strain evidence="1 2">CECT 8640</strain>
    </source>
</reference>
<comment type="caution">
    <text evidence="1">The sequence shown here is derived from an EMBL/GenBank/DDBJ whole genome shotgun (WGS) entry which is preliminary data.</text>
</comment>
<evidence type="ECO:0000313" key="1">
    <source>
        <dbReference type="EMBL" id="MBB5958623.1"/>
    </source>
</evidence>
<dbReference type="EMBL" id="JACHJN010000008">
    <property type="protein sequence ID" value="MBB5958623.1"/>
    <property type="molecule type" value="Genomic_DNA"/>
</dbReference>
<evidence type="ECO:0000313" key="2">
    <source>
        <dbReference type="Proteomes" id="UP000547510"/>
    </source>
</evidence>
<dbReference type="AlphaFoldDB" id="A0A841CNY4"/>
<sequence length="121" mass="12423">MGINELVVVGAVSAAVLASGAGVAAAEASTRSDVCGAGRVCIYKYPDFRVKIGERAAGGGVVDIPPALGRQVSSWRNQTRVNAALYEGPGGRGRCITLRALGSDADLQGSEVTSWRTDRGC</sequence>
<name>A0A841CNY4_9PSEU</name>
<dbReference type="Proteomes" id="UP000547510">
    <property type="component" value="Unassembled WGS sequence"/>
</dbReference>
<dbReference type="RefSeq" id="WP_184694724.1">
    <property type="nucleotide sequence ID" value="NZ_JACHJN010000008.1"/>
</dbReference>
<protein>
    <recommendedName>
        <fullName evidence="3">Peptidase inhibitor family I36</fullName>
    </recommendedName>
</protein>
<proteinExistence type="predicted"/>